<dbReference type="GeneID" id="108677632"/>
<comment type="catalytic activity">
    <reaction evidence="12">
        <text>N,1-di-(9Z-octadecenoyl)-sn-glycero-3-phosphoethanolamine + H2O = N-(9Z-octadecenoyl) ethanolamine + 1-(9Z-octadecenoyl)-sn-glycero-3-phosphate + H(+)</text>
        <dbReference type="Rhea" id="RHEA:56460"/>
        <dbReference type="ChEBI" id="CHEBI:15377"/>
        <dbReference type="ChEBI" id="CHEBI:15378"/>
        <dbReference type="ChEBI" id="CHEBI:71466"/>
        <dbReference type="ChEBI" id="CHEBI:74544"/>
        <dbReference type="ChEBI" id="CHEBI:85222"/>
    </reaction>
    <physiologicalReaction direction="left-to-right" evidence="12">
        <dbReference type="Rhea" id="RHEA:56461"/>
    </physiologicalReaction>
</comment>
<dbReference type="OMA" id="KREHITG"/>
<dbReference type="PANTHER" id="PTHR42758">
    <property type="entry name" value="PHOSPHATIDYLGLYCEROL PHOSPHOLIPASE C"/>
    <property type="match status" value="1"/>
</dbReference>
<keyword evidence="5 14" id="KW-1133">Transmembrane helix</keyword>
<protein>
    <submittedName>
        <fullName evidence="17">Lysophospholipase D GDPD1-like</fullName>
    </submittedName>
</protein>
<evidence type="ECO:0000256" key="5">
    <source>
        <dbReference type="ARBA" id="ARBA00022989"/>
    </source>
</evidence>
<comment type="subcellular location">
    <subcellularLocation>
        <location evidence="1">Membrane</location>
    </subcellularLocation>
</comment>
<feature type="transmembrane region" description="Helical" evidence="14">
    <location>
        <begin position="6"/>
        <end position="26"/>
    </location>
</feature>
<dbReference type="OrthoDB" id="1058301at2759"/>
<comment type="catalytic activity">
    <reaction evidence="11">
        <text>1-O-(1Z-octadecenyl)-sn-glycero-3-phospho-N-hexadecanoyl-ethanolamine + H2O = 1-O-(1Z-octadecenyl)-sn-glycero-3-phosphate + N-hexadecanoylethanolamine + H(+)</text>
        <dbReference type="Rhea" id="RHEA:53184"/>
        <dbReference type="ChEBI" id="CHEBI:15377"/>
        <dbReference type="ChEBI" id="CHEBI:15378"/>
        <dbReference type="ChEBI" id="CHEBI:71464"/>
        <dbReference type="ChEBI" id="CHEBI:137009"/>
        <dbReference type="ChEBI" id="CHEBI:137017"/>
    </reaction>
    <physiologicalReaction direction="left-to-right" evidence="11">
        <dbReference type="Rhea" id="RHEA:53185"/>
    </physiologicalReaction>
</comment>
<comment type="catalytic activity">
    <reaction evidence="10">
        <text>N-hexadecanoyl-1-(9Z-octadecenoyl)-sn-glycero-3-phosphoethanolamine + H2O = N-hexadecanoylethanolamine + 1-(9Z-octadecenoyl)-sn-glycero-3-phosphate + H(+)</text>
        <dbReference type="Rhea" id="RHEA:53168"/>
        <dbReference type="ChEBI" id="CHEBI:15377"/>
        <dbReference type="ChEBI" id="CHEBI:15378"/>
        <dbReference type="ChEBI" id="CHEBI:71464"/>
        <dbReference type="ChEBI" id="CHEBI:74544"/>
        <dbReference type="ChEBI" id="CHEBI:85217"/>
    </reaction>
    <physiologicalReaction direction="left-to-right" evidence="10">
        <dbReference type="Rhea" id="RHEA:53169"/>
    </physiologicalReaction>
</comment>
<evidence type="ECO:0000256" key="7">
    <source>
        <dbReference type="ARBA" id="ARBA00023136"/>
    </source>
</evidence>
<evidence type="ECO:0000256" key="11">
    <source>
        <dbReference type="ARBA" id="ARBA00048580"/>
    </source>
</evidence>
<proteinExistence type="inferred from homology"/>
<name>A0A8B7P5P4_HYAAZ</name>
<comment type="catalytic activity">
    <reaction evidence="8">
        <text>1-O-hexadecyl-sn-glycero-3-phosphocholine + H2O = 1-O-hexadecyl-sn-glycero-3-phosphate + choline + H(+)</text>
        <dbReference type="Rhea" id="RHEA:41143"/>
        <dbReference type="ChEBI" id="CHEBI:15354"/>
        <dbReference type="ChEBI" id="CHEBI:15377"/>
        <dbReference type="ChEBI" id="CHEBI:15378"/>
        <dbReference type="ChEBI" id="CHEBI:64496"/>
        <dbReference type="ChEBI" id="CHEBI:77580"/>
    </reaction>
    <physiologicalReaction direction="left-to-right" evidence="8">
        <dbReference type="Rhea" id="RHEA:41144"/>
    </physiologicalReaction>
</comment>
<dbReference type="GO" id="GO:0005789">
    <property type="term" value="C:endoplasmic reticulum membrane"/>
    <property type="evidence" value="ECO:0007669"/>
    <property type="project" value="TreeGrafter"/>
</dbReference>
<dbReference type="AlphaFoldDB" id="A0A8B7P5P4"/>
<dbReference type="Gene3D" id="3.20.20.190">
    <property type="entry name" value="Phosphatidylinositol (PI) phosphodiesterase"/>
    <property type="match status" value="1"/>
</dbReference>
<dbReference type="PROSITE" id="PS51704">
    <property type="entry name" value="GP_PDE"/>
    <property type="match status" value="1"/>
</dbReference>
<dbReference type="SUPFAM" id="SSF51695">
    <property type="entry name" value="PLC-like phosphodiesterases"/>
    <property type="match status" value="1"/>
</dbReference>
<gene>
    <name evidence="17" type="primary">LOC108677632</name>
</gene>
<accession>A0A8B7P5P4</accession>
<evidence type="ECO:0000256" key="3">
    <source>
        <dbReference type="ARBA" id="ARBA00022692"/>
    </source>
</evidence>
<keyword evidence="7 14" id="KW-0472">Membrane</keyword>
<dbReference type="GO" id="GO:0046475">
    <property type="term" value="P:glycerophospholipid catabolic process"/>
    <property type="evidence" value="ECO:0007669"/>
    <property type="project" value="TreeGrafter"/>
</dbReference>
<evidence type="ECO:0000256" key="4">
    <source>
        <dbReference type="ARBA" id="ARBA00022801"/>
    </source>
</evidence>
<dbReference type="Proteomes" id="UP000694843">
    <property type="component" value="Unplaced"/>
</dbReference>
<feature type="transmembrane region" description="Helical" evidence="14">
    <location>
        <begin position="206"/>
        <end position="223"/>
    </location>
</feature>
<dbReference type="Pfam" id="PF03009">
    <property type="entry name" value="GDPD"/>
    <property type="match status" value="1"/>
</dbReference>
<dbReference type="InterPro" id="IPR052271">
    <property type="entry name" value="GDPD-Related"/>
</dbReference>
<dbReference type="GO" id="GO:0008081">
    <property type="term" value="F:phosphoric diester hydrolase activity"/>
    <property type="evidence" value="ECO:0007669"/>
    <property type="project" value="InterPro"/>
</dbReference>
<dbReference type="RefSeq" id="XP_018021373.1">
    <property type="nucleotide sequence ID" value="XM_018165884.2"/>
</dbReference>
<evidence type="ECO:0000256" key="14">
    <source>
        <dbReference type="SAM" id="Phobius"/>
    </source>
</evidence>
<dbReference type="InterPro" id="IPR017946">
    <property type="entry name" value="PLC-like_Pdiesterase_TIM-brl"/>
</dbReference>
<keyword evidence="4" id="KW-0378">Hydrolase</keyword>
<dbReference type="PANTHER" id="PTHR42758:SF2">
    <property type="entry name" value="PHOSPHATIDYLGLYCEROL PHOSPHOLIPASE C"/>
    <property type="match status" value="1"/>
</dbReference>
<reference evidence="17" key="1">
    <citation type="submission" date="2025-08" db="UniProtKB">
        <authorList>
            <consortium name="RefSeq"/>
        </authorList>
    </citation>
    <scope>IDENTIFICATION</scope>
    <source>
        <tissue evidence="17">Whole organism</tissue>
    </source>
</reference>
<evidence type="ECO:0000256" key="8">
    <source>
        <dbReference type="ARBA" id="ARBA00036083"/>
    </source>
</evidence>
<organism evidence="16 17">
    <name type="scientific">Hyalella azteca</name>
    <name type="common">Amphipod</name>
    <dbReference type="NCBI Taxonomy" id="294128"/>
    <lineage>
        <taxon>Eukaryota</taxon>
        <taxon>Metazoa</taxon>
        <taxon>Ecdysozoa</taxon>
        <taxon>Arthropoda</taxon>
        <taxon>Crustacea</taxon>
        <taxon>Multicrustacea</taxon>
        <taxon>Malacostraca</taxon>
        <taxon>Eumalacostraca</taxon>
        <taxon>Peracarida</taxon>
        <taxon>Amphipoda</taxon>
        <taxon>Senticaudata</taxon>
        <taxon>Talitrida</taxon>
        <taxon>Talitroidea</taxon>
        <taxon>Hyalellidae</taxon>
        <taxon>Hyalella</taxon>
    </lineage>
</organism>
<dbReference type="CDD" id="cd08612">
    <property type="entry name" value="GDPD_GDE4"/>
    <property type="match status" value="1"/>
</dbReference>
<evidence type="ECO:0000256" key="13">
    <source>
        <dbReference type="SAM" id="MobiDB-lite"/>
    </source>
</evidence>
<dbReference type="InterPro" id="IPR030395">
    <property type="entry name" value="GP_PDE_dom"/>
</dbReference>
<sequence length="505" mass="56404">MVYGIVVGIIFGCYILSSVVLFKFPCLLHKRKNVRFICRHISHRGGAGENYENTMTAFKHAVSLETDMLELDVHLTKDEQVVVAHDPHLQRTTNAHGMIAETNYAELPGLRDVLPIDFMPGCFFSRPSEQDRQMPLLETVFKAFPDTPINIDIKVPNELLIVKVSELVKLYKREHLTVWGNFSDAITQRCYKQNPNICLLFSLRRVVLLVLQLYTGLLPFMPIKETHLEIFMPRHAYNLFMQRAPATEGADATSVPGSPLHPISKAVNLRKSESSSTSLTHSASLASLPAGTPPLPTKGPWYLRTIASFAHLLLIRPALFAHLAKRGIQTYLWVLNSEDEFHLGFKSGATGVMTDYPTKLRSFLADNPQYFLNYPDPKPQESSHGLELEEINHVTSSVSCAAIQSSATSEGRFSSRDILKSDSLGHFSSREHLSCSSQEHLSSHDFPPDQEMVLHCQASNREPQGTNSCCPEDCLRRSHDSLLVSDKSSPVLVQGENSQQTPVSS</sequence>
<keyword evidence="16" id="KW-1185">Reference proteome</keyword>
<evidence type="ECO:0000256" key="1">
    <source>
        <dbReference type="ARBA" id="ARBA00004370"/>
    </source>
</evidence>
<evidence type="ECO:0000256" key="6">
    <source>
        <dbReference type="ARBA" id="ARBA00023098"/>
    </source>
</evidence>
<dbReference type="GO" id="GO:0004622">
    <property type="term" value="F:phosphatidylcholine lysophospholipase activity"/>
    <property type="evidence" value="ECO:0007669"/>
    <property type="project" value="TreeGrafter"/>
</dbReference>
<feature type="compositionally biased region" description="Polar residues" evidence="13">
    <location>
        <begin position="495"/>
        <end position="505"/>
    </location>
</feature>
<comment type="catalytic activity">
    <reaction evidence="9">
        <text>N-(5Z,8Z,11Z,14Z-eicosatetraenoyl)-1-(9Z-octadecenoyl)-sn-glycero-3-phosphoethanolamine + H2O = N-(5Z,8Z,11Z,14Z-eicosatetraenoyl)-ethanolamine + 1-(9Z-octadecenoyl)-sn-glycero-3-phosphate + H(+)</text>
        <dbReference type="Rhea" id="RHEA:45544"/>
        <dbReference type="ChEBI" id="CHEBI:2700"/>
        <dbReference type="ChEBI" id="CHEBI:15377"/>
        <dbReference type="ChEBI" id="CHEBI:15378"/>
        <dbReference type="ChEBI" id="CHEBI:74544"/>
        <dbReference type="ChEBI" id="CHEBI:85223"/>
    </reaction>
    <physiologicalReaction direction="left-to-right" evidence="9">
        <dbReference type="Rhea" id="RHEA:45545"/>
    </physiologicalReaction>
</comment>
<evidence type="ECO:0000256" key="12">
    <source>
        <dbReference type="ARBA" id="ARBA00048947"/>
    </source>
</evidence>
<evidence type="ECO:0000313" key="16">
    <source>
        <dbReference type="Proteomes" id="UP000694843"/>
    </source>
</evidence>
<comment type="similarity">
    <text evidence="2">Belongs to the glycerophosphoryl diester phosphodiesterase family.</text>
</comment>
<feature type="domain" description="GP-PDE" evidence="15">
    <location>
        <begin position="38"/>
        <end position="364"/>
    </location>
</feature>
<evidence type="ECO:0000256" key="10">
    <source>
        <dbReference type="ARBA" id="ARBA00047538"/>
    </source>
</evidence>
<keyword evidence="3 14" id="KW-0812">Transmembrane</keyword>
<keyword evidence="6" id="KW-0443">Lipid metabolism</keyword>
<evidence type="ECO:0000256" key="9">
    <source>
        <dbReference type="ARBA" id="ARBA00047392"/>
    </source>
</evidence>
<feature type="region of interest" description="Disordered" evidence="13">
    <location>
        <begin position="485"/>
        <end position="505"/>
    </location>
</feature>
<dbReference type="KEGG" id="hazt:108677632"/>
<evidence type="ECO:0000256" key="2">
    <source>
        <dbReference type="ARBA" id="ARBA00007277"/>
    </source>
</evidence>
<evidence type="ECO:0000259" key="15">
    <source>
        <dbReference type="PROSITE" id="PS51704"/>
    </source>
</evidence>
<evidence type="ECO:0000313" key="17">
    <source>
        <dbReference type="RefSeq" id="XP_018021373.1"/>
    </source>
</evidence>